<dbReference type="Gene3D" id="3.40.50.300">
    <property type="entry name" value="P-loop containing nucleotide triphosphate hydrolases"/>
    <property type="match status" value="1"/>
</dbReference>
<accession>A0A2W4VKN8</accession>
<dbReference type="SUPFAM" id="SSF52540">
    <property type="entry name" value="P-loop containing nucleoside triphosphate hydrolases"/>
    <property type="match status" value="1"/>
</dbReference>
<comment type="caution">
    <text evidence="2">The sequence shown here is derived from an EMBL/GenBank/DDBJ whole genome shotgun (WGS) entry which is preliminary data.</text>
</comment>
<dbReference type="InterPro" id="IPR023214">
    <property type="entry name" value="HAD_sf"/>
</dbReference>
<dbReference type="EMBL" id="QBMC01000140">
    <property type="protein sequence ID" value="PZO12751.1"/>
    <property type="molecule type" value="Genomic_DNA"/>
</dbReference>
<keyword evidence="2" id="KW-0418">Kinase</keyword>
<evidence type="ECO:0000259" key="1">
    <source>
        <dbReference type="Pfam" id="PF25109"/>
    </source>
</evidence>
<dbReference type="GO" id="GO:0016301">
    <property type="term" value="F:kinase activity"/>
    <property type="evidence" value="ECO:0007669"/>
    <property type="project" value="UniProtKB-KW"/>
</dbReference>
<dbReference type="InterPro" id="IPR056782">
    <property type="entry name" value="HAD_PNKP"/>
</dbReference>
<name>A0A2W4VKN8_9CYAN</name>
<evidence type="ECO:0000313" key="3">
    <source>
        <dbReference type="Proteomes" id="UP000249354"/>
    </source>
</evidence>
<proteinExistence type="predicted"/>
<feature type="domain" description="Polynucleotide kinase PNKP phosphatase" evidence="1">
    <location>
        <begin position="158"/>
        <end position="291"/>
    </location>
</feature>
<dbReference type="InterPro" id="IPR027417">
    <property type="entry name" value="P-loop_NTPase"/>
</dbReference>
<reference evidence="3" key="1">
    <citation type="submission" date="2018-04" db="EMBL/GenBank/DDBJ databases">
        <authorList>
            <person name="Cornet L."/>
        </authorList>
    </citation>
    <scope>NUCLEOTIDE SEQUENCE [LARGE SCALE GENOMIC DNA]</scope>
</reference>
<reference evidence="2 3" key="2">
    <citation type="submission" date="2018-06" db="EMBL/GenBank/DDBJ databases">
        <title>Metagenomic assembly of (sub)arctic Cyanobacteria and their associated microbiome from non-axenic cultures.</title>
        <authorList>
            <person name="Baurain D."/>
        </authorList>
    </citation>
    <scope>NUCLEOTIDE SEQUENCE [LARGE SCALE GENOMIC DNA]</scope>
    <source>
        <strain evidence="2">ULC129bin1</strain>
    </source>
</reference>
<protein>
    <submittedName>
        <fullName evidence="2">Polynucleotide kinase</fullName>
    </submittedName>
</protein>
<dbReference type="Pfam" id="PF25109">
    <property type="entry name" value="HAD_PNKP"/>
    <property type="match status" value="1"/>
</dbReference>
<dbReference type="SUPFAM" id="SSF56784">
    <property type="entry name" value="HAD-like"/>
    <property type="match status" value="1"/>
</dbReference>
<dbReference type="Proteomes" id="UP000249354">
    <property type="component" value="Unassembled WGS sequence"/>
</dbReference>
<organism evidence="2 3">
    <name type="scientific">Leptolyngbya foveolarum</name>
    <dbReference type="NCBI Taxonomy" id="47253"/>
    <lineage>
        <taxon>Bacteria</taxon>
        <taxon>Bacillati</taxon>
        <taxon>Cyanobacteriota</taxon>
        <taxon>Cyanophyceae</taxon>
        <taxon>Leptolyngbyales</taxon>
        <taxon>Leptolyngbyaceae</taxon>
        <taxon>Leptolyngbya group</taxon>
        <taxon>Leptolyngbya</taxon>
    </lineage>
</organism>
<keyword evidence="2" id="KW-0808">Transferase</keyword>
<dbReference type="Gene3D" id="3.40.50.1000">
    <property type="entry name" value="HAD superfamily/HAD-like"/>
    <property type="match status" value="1"/>
</dbReference>
<evidence type="ECO:0000313" key="2">
    <source>
        <dbReference type="EMBL" id="PZO12751.1"/>
    </source>
</evidence>
<dbReference type="Pfam" id="PF13671">
    <property type="entry name" value="AAA_33"/>
    <property type="match status" value="1"/>
</dbReference>
<sequence length="291" mass="33332">MKRVILTKGLPASGKTTWAKTLLRKKKGAWVRVSLDDLEAMCFDGWRFSLEKASPTQRNEAFLMGMRDLLILKALENNQHVLVDEMNLADDSLDYFTKLVEGLATVEVEDRFLSVSVEECVKRDLQRPNSLGERAIRKIYRKYLQTSTSPPAYLEGRPDCIIVDMDGTLALLNGRSPYEAQKCDTDLPNEPVVETVKKWQEAVDVVICSGRTDDAKEKTVDWLRSYGIEFKALHMRQTGDMRKDAVIKEEIYRDRIEGKYNVKFVLDDRNQVVELWRGLGLTVFQVAEGDF</sequence>
<dbReference type="AlphaFoldDB" id="A0A2W4VKN8"/>
<dbReference type="InterPro" id="IPR036412">
    <property type="entry name" value="HAD-like_sf"/>
</dbReference>
<gene>
    <name evidence="2" type="ORF">DCF25_17065</name>
</gene>